<name>A0A2W4TPN6_9CYAN</name>
<feature type="compositionally biased region" description="Polar residues" evidence="1">
    <location>
        <begin position="19"/>
        <end position="36"/>
    </location>
</feature>
<evidence type="ECO:0000256" key="1">
    <source>
        <dbReference type="SAM" id="MobiDB-lite"/>
    </source>
</evidence>
<feature type="region of interest" description="Disordered" evidence="1">
    <location>
        <begin position="19"/>
        <end position="50"/>
    </location>
</feature>
<evidence type="ECO:0000313" key="2">
    <source>
        <dbReference type="EMBL" id="PZO11136.1"/>
    </source>
</evidence>
<dbReference type="Proteomes" id="UP000249354">
    <property type="component" value="Unassembled WGS sequence"/>
</dbReference>
<dbReference type="AlphaFoldDB" id="A0A2W4TPN6"/>
<comment type="caution">
    <text evidence="2">The sequence shown here is derived from an EMBL/GenBank/DDBJ whole genome shotgun (WGS) entry which is preliminary data.</text>
</comment>
<accession>A0A2W4TPN6</accession>
<reference evidence="2 3" key="2">
    <citation type="submission" date="2018-06" db="EMBL/GenBank/DDBJ databases">
        <title>Metagenomic assembly of (sub)arctic Cyanobacteria and their associated microbiome from non-axenic cultures.</title>
        <authorList>
            <person name="Baurain D."/>
        </authorList>
    </citation>
    <scope>NUCLEOTIDE SEQUENCE [LARGE SCALE GENOMIC DNA]</scope>
    <source>
        <strain evidence="2">ULC129bin1</strain>
    </source>
</reference>
<sequence>MNIPLFIKRLISLLTTARESKQNNQSSISKLTTPEQPTEVFSAPNQSSQDLPSQALVREIRSQRKFTIAEAISREGGNFMRGESAIPRPLRAIAEINQFVTTHLPNSNGPVSATLQSWAKEDIQVSRHLDRPLTALSLIIESLLNEPTTFQEFFRQIAIAQSKLTGDRPHFQSPNHPPHPNAAHSHESVRQQLIQLLKKLQTDTKSHRQQHRP</sequence>
<proteinExistence type="predicted"/>
<gene>
    <name evidence="2" type="ORF">DCF25_20045</name>
</gene>
<evidence type="ECO:0000313" key="3">
    <source>
        <dbReference type="Proteomes" id="UP000249354"/>
    </source>
</evidence>
<organism evidence="2 3">
    <name type="scientific">Leptolyngbya foveolarum</name>
    <dbReference type="NCBI Taxonomy" id="47253"/>
    <lineage>
        <taxon>Bacteria</taxon>
        <taxon>Bacillati</taxon>
        <taxon>Cyanobacteriota</taxon>
        <taxon>Cyanophyceae</taxon>
        <taxon>Leptolyngbyales</taxon>
        <taxon>Leptolyngbyaceae</taxon>
        <taxon>Leptolyngbya group</taxon>
        <taxon>Leptolyngbya</taxon>
    </lineage>
</organism>
<dbReference type="EMBL" id="QBMC01000202">
    <property type="protein sequence ID" value="PZO11136.1"/>
    <property type="molecule type" value="Genomic_DNA"/>
</dbReference>
<reference evidence="3" key="1">
    <citation type="submission" date="2018-04" db="EMBL/GenBank/DDBJ databases">
        <authorList>
            <person name="Cornet L."/>
        </authorList>
    </citation>
    <scope>NUCLEOTIDE SEQUENCE [LARGE SCALE GENOMIC DNA]</scope>
</reference>
<protein>
    <submittedName>
        <fullName evidence="2">Uncharacterized protein</fullName>
    </submittedName>
</protein>
<feature type="region of interest" description="Disordered" evidence="1">
    <location>
        <begin position="166"/>
        <end position="189"/>
    </location>
</feature>